<dbReference type="AlphaFoldDB" id="A0A8J6BTR8"/>
<evidence type="ECO:0000256" key="7">
    <source>
        <dbReference type="ARBA" id="ARBA00023136"/>
    </source>
</evidence>
<dbReference type="GO" id="GO:0005789">
    <property type="term" value="C:endoplasmic reticulum membrane"/>
    <property type="evidence" value="ECO:0007669"/>
    <property type="project" value="UniProtKB-SubCell"/>
</dbReference>
<name>A0A8J6BTR8_9EUKA</name>
<dbReference type="PANTHER" id="PTHR10778">
    <property type="entry name" value="SOLUTE CARRIER FAMILY 35 MEMBER B"/>
    <property type="match status" value="1"/>
</dbReference>
<dbReference type="GO" id="GO:0005459">
    <property type="term" value="F:UDP-galactose transmembrane transporter activity"/>
    <property type="evidence" value="ECO:0007669"/>
    <property type="project" value="TreeGrafter"/>
</dbReference>
<feature type="transmembrane region" description="Helical" evidence="8">
    <location>
        <begin position="240"/>
        <end position="263"/>
    </location>
</feature>
<dbReference type="Pfam" id="PF08449">
    <property type="entry name" value="UAA"/>
    <property type="match status" value="1"/>
</dbReference>
<comment type="subcellular location">
    <subcellularLocation>
        <location evidence="1">Endoplasmic reticulum membrane</location>
        <topology evidence="1">Multi-pass membrane protein</topology>
    </subcellularLocation>
</comment>
<feature type="transmembrane region" description="Helical" evidence="8">
    <location>
        <begin position="27"/>
        <end position="44"/>
    </location>
</feature>
<feature type="transmembrane region" description="Helical" evidence="8">
    <location>
        <begin position="201"/>
        <end position="220"/>
    </location>
</feature>
<keyword evidence="5" id="KW-0256">Endoplasmic reticulum</keyword>
<protein>
    <submittedName>
        <fullName evidence="9">UAA transporter</fullName>
    </submittedName>
</protein>
<evidence type="ECO:0000256" key="3">
    <source>
        <dbReference type="ARBA" id="ARBA00022448"/>
    </source>
</evidence>
<evidence type="ECO:0000313" key="10">
    <source>
        <dbReference type="Proteomes" id="UP000717585"/>
    </source>
</evidence>
<dbReference type="PANTHER" id="PTHR10778:SF10">
    <property type="entry name" value="SOLUTE CARRIER FAMILY 35 MEMBER B1"/>
    <property type="match status" value="1"/>
</dbReference>
<dbReference type="Proteomes" id="UP000717585">
    <property type="component" value="Unassembled WGS sequence"/>
</dbReference>
<feature type="transmembrane region" description="Helical" evidence="8">
    <location>
        <begin position="117"/>
        <end position="135"/>
    </location>
</feature>
<evidence type="ECO:0000313" key="9">
    <source>
        <dbReference type="EMBL" id="KAG9389631.1"/>
    </source>
</evidence>
<feature type="transmembrane region" description="Helical" evidence="8">
    <location>
        <begin position="312"/>
        <end position="343"/>
    </location>
</feature>
<dbReference type="GO" id="GO:0005460">
    <property type="term" value="F:UDP-glucose transmembrane transporter activity"/>
    <property type="evidence" value="ECO:0007669"/>
    <property type="project" value="TreeGrafter"/>
</dbReference>
<feature type="transmembrane region" description="Helical" evidence="8">
    <location>
        <begin position="64"/>
        <end position="88"/>
    </location>
</feature>
<feature type="transmembrane region" description="Helical" evidence="8">
    <location>
        <begin position="270"/>
        <end position="292"/>
    </location>
</feature>
<evidence type="ECO:0000256" key="6">
    <source>
        <dbReference type="ARBA" id="ARBA00022989"/>
    </source>
</evidence>
<dbReference type="GO" id="GO:0000139">
    <property type="term" value="C:Golgi membrane"/>
    <property type="evidence" value="ECO:0007669"/>
    <property type="project" value="TreeGrafter"/>
</dbReference>
<dbReference type="EMBL" id="JAHDYR010000069">
    <property type="protein sequence ID" value="KAG9389631.1"/>
    <property type="molecule type" value="Genomic_DNA"/>
</dbReference>
<sequence length="377" mass="40743">MIQAEHEEMTGKQDFIVQSRFSRGRSFFVYLIGIYVAYMLFGIAQERVVSHTFGPEHERFRFPLFLITVYTVCNFLVALICRLAVIAWKNLHPADAPESNPHPSATRKLDLSLGAPVSAYVMVGFSYILGILFSNTALMHVDFPFQVLAKSCKMVAVMGAAVIAGKRYPASQYLAVFVLTSGIFVFSFFRKSAGSSSSSGLGIALLIASLVCDGLTNTLQDKYVARYRPSSLQLMMGVNLFSALFAAVALVGTGQLFDAVSFIRMAGSDLAVSLALVGLASGVGQVFLYGMIRDFGSLATSVTTTTRKFFTILLSVIIYGHVVSVGSWVGVGLVFAGLGINIVQKAGKSKRSKVTVDEVKPILAGHGKTPVELKKRV</sequence>
<organism evidence="9 10">
    <name type="scientific">Carpediemonas membranifera</name>
    <dbReference type="NCBI Taxonomy" id="201153"/>
    <lineage>
        <taxon>Eukaryota</taxon>
        <taxon>Metamonada</taxon>
        <taxon>Carpediemonas-like organisms</taxon>
        <taxon>Carpediemonas</taxon>
    </lineage>
</organism>
<dbReference type="InterPro" id="IPR037185">
    <property type="entry name" value="EmrE-like"/>
</dbReference>
<proteinExistence type="inferred from homology"/>
<keyword evidence="3" id="KW-0813">Transport</keyword>
<keyword evidence="4 8" id="KW-0812">Transmembrane</keyword>
<dbReference type="InterPro" id="IPR013657">
    <property type="entry name" value="SCL35B1-4/HUT1"/>
</dbReference>
<feature type="transmembrane region" description="Helical" evidence="8">
    <location>
        <begin position="170"/>
        <end position="189"/>
    </location>
</feature>
<keyword evidence="6 8" id="KW-1133">Transmembrane helix</keyword>
<evidence type="ECO:0000256" key="4">
    <source>
        <dbReference type="ARBA" id="ARBA00022692"/>
    </source>
</evidence>
<gene>
    <name evidence="9" type="ORF">J8273_8930</name>
</gene>
<evidence type="ECO:0000256" key="5">
    <source>
        <dbReference type="ARBA" id="ARBA00022824"/>
    </source>
</evidence>
<evidence type="ECO:0000256" key="1">
    <source>
        <dbReference type="ARBA" id="ARBA00004477"/>
    </source>
</evidence>
<dbReference type="SUPFAM" id="SSF103481">
    <property type="entry name" value="Multidrug resistance efflux transporter EmrE"/>
    <property type="match status" value="1"/>
</dbReference>
<accession>A0A8J6BTR8</accession>
<keyword evidence="7 8" id="KW-0472">Membrane</keyword>
<evidence type="ECO:0000256" key="8">
    <source>
        <dbReference type="SAM" id="Phobius"/>
    </source>
</evidence>
<reference evidence="9" key="1">
    <citation type="submission" date="2021-05" db="EMBL/GenBank/DDBJ databases">
        <title>A free-living protist that lacks canonical eukaryotic 1 DNA replication and segregation systems.</title>
        <authorList>
            <person name="Salas-Leiva D.E."/>
            <person name="Tromer E.C."/>
            <person name="Curtis B.A."/>
            <person name="Jerlstrom-Hultqvist J."/>
            <person name="Kolisko M."/>
            <person name="Yi Z."/>
            <person name="Salas-Leiva J.S."/>
            <person name="Gallot-Lavallee L."/>
            <person name="Kops G.J.P.L."/>
            <person name="Archibald J.M."/>
            <person name="Simpson A.G.B."/>
            <person name="Roger A.J."/>
        </authorList>
    </citation>
    <scope>NUCLEOTIDE SEQUENCE</scope>
    <source>
        <strain evidence="9">BICM</strain>
    </source>
</reference>
<comment type="similarity">
    <text evidence="2">Belongs to the nucleotide-sugar transporter family. SLC35B subfamily.</text>
</comment>
<comment type="caution">
    <text evidence="9">The sequence shown here is derived from an EMBL/GenBank/DDBJ whole genome shotgun (WGS) entry which is preliminary data.</text>
</comment>
<evidence type="ECO:0000256" key="2">
    <source>
        <dbReference type="ARBA" id="ARBA00010694"/>
    </source>
</evidence>
<dbReference type="OrthoDB" id="1601at2759"/>
<keyword evidence="10" id="KW-1185">Reference proteome</keyword>